<evidence type="ECO:0000256" key="2">
    <source>
        <dbReference type="ARBA" id="ARBA00022600"/>
    </source>
</evidence>
<keyword evidence="5" id="KW-0547">Nucleotide-binding</keyword>
<evidence type="ECO:0000256" key="3">
    <source>
        <dbReference type="ARBA" id="ARBA00022679"/>
    </source>
</evidence>
<dbReference type="EMBL" id="QGGW01000009">
    <property type="protein sequence ID" value="PWK59207.1"/>
    <property type="molecule type" value="Genomic_DNA"/>
</dbReference>
<dbReference type="InterPro" id="IPR005836">
    <property type="entry name" value="ADP_Glu_pyroP_CS"/>
</dbReference>
<organism evidence="9 10">
    <name type="scientific">Roseicyclus mahoneyensis</name>
    <dbReference type="NCBI Taxonomy" id="164332"/>
    <lineage>
        <taxon>Bacteria</taxon>
        <taxon>Pseudomonadati</taxon>
        <taxon>Pseudomonadota</taxon>
        <taxon>Alphaproteobacteria</taxon>
        <taxon>Rhodobacterales</taxon>
        <taxon>Roseobacteraceae</taxon>
        <taxon>Roseicyclus</taxon>
    </lineage>
</organism>
<evidence type="ECO:0000256" key="1">
    <source>
        <dbReference type="ARBA" id="ARBA00010443"/>
    </source>
</evidence>
<proteinExistence type="inferred from homology"/>
<protein>
    <submittedName>
        <fullName evidence="9">Glucose-1-phosphate adenylyltransferase</fullName>
    </submittedName>
</protein>
<evidence type="ECO:0000259" key="8">
    <source>
        <dbReference type="Pfam" id="PF00483"/>
    </source>
</evidence>
<feature type="domain" description="Nucleotidyl transferase" evidence="8">
    <location>
        <begin position="19"/>
        <end position="277"/>
    </location>
</feature>
<dbReference type="PANTHER" id="PTHR43523">
    <property type="entry name" value="GLUCOSE-1-PHOSPHATE ADENYLYLTRANSFERASE-RELATED"/>
    <property type="match status" value="1"/>
</dbReference>
<dbReference type="Pfam" id="PF00483">
    <property type="entry name" value="NTP_transferase"/>
    <property type="match status" value="1"/>
</dbReference>
<keyword evidence="2" id="KW-0321">Glycogen metabolism</keyword>
<dbReference type="InterPro" id="IPR011831">
    <property type="entry name" value="ADP-Glc_PPase"/>
</dbReference>
<comment type="similarity">
    <text evidence="1">Belongs to the bacterial/plant glucose-1-phosphate adenylyltransferase family.</text>
</comment>
<evidence type="ECO:0000313" key="10">
    <source>
        <dbReference type="Proteomes" id="UP000245708"/>
    </source>
</evidence>
<comment type="caution">
    <text evidence="9">The sequence shown here is derived from an EMBL/GenBank/DDBJ whole genome shotgun (WGS) entry which is preliminary data.</text>
</comment>
<dbReference type="InterPro" id="IPR005835">
    <property type="entry name" value="NTP_transferase_dom"/>
</dbReference>
<name>A0A316GVU9_9RHOB</name>
<evidence type="ECO:0000256" key="4">
    <source>
        <dbReference type="ARBA" id="ARBA00022695"/>
    </source>
</evidence>
<dbReference type="AlphaFoldDB" id="A0A316GVU9"/>
<keyword evidence="4 9" id="KW-0548">Nucleotidyltransferase</keyword>
<dbReference type="GO" id="GO:0005978">
    <property type="term" value="P:glycogen biosynthetic process"/>
    <property type="evidence" value="ECO:0007669"/>
    <property type="project" value="InterPro"/>
</dbReference>
<keyword evidence="7" id="KW-0119">Carbohydrate metabolism</keyword>
<accession>A0A316GVU9</accession>
<dbReference type="InterPro" id="IPR029044">
    <property type="entry name" value="Nucleotide-diphossugar_trans"/>
</dbReference>
<keyword evidence="3 9" id="KW-0808">Transferase</keyword>
<dbReference type="Proteomes" id="UP000245708">
    <property type="component" value="Unassembled WGS sequence"/>
</dbReference>
<keyword evidence="6" id="KW-0067">ATP-binding</keyword>
<gene>
    <name evidence="9" type="ORF">C7455_109130</name>
</gene>
<dbReference type="GO" id="GO:0008878">
    <property type="term" value="F:glucose-1-phosphate adenylyltransferase activity"/>
    <property type="evidence" value="ECO:0007669"/>
    <property type="project" value="InterPro"/>
</dbReference>
<evidence type="ECO:0000313" key="9">
    <source>
        <dbReference type="EMBL" id="PWK59207.1"/>
    </source>
</evidence>
<reference evidence="9 10" key="1">
    <citation type="submission" date="2018-05" db="EMBL/GenBank/DDBJ databases">
        <title>Genomic Encyclopedia of Type Strains, Phase IV (KMG-IV): sequencing the most valuable type-strain genomes for metagenomic binning, comparative biology and taxonomic classification.</title>
        <authorList>
            <person name="Goeker M."/>
        </authorList>
    </citation>
    <scope>NUCLEOTIDE SEQUENCE [LARGE SCALE GENOMIC DNA]</scope>
    <source>
        <strain evidence="9 10">DSM 16097</strain>
    </source>
</reference>
<keyword evidence="10" id="KW-1185">Reference proteome</keyword>
<sequence length="308" mass="33417">MSKPEPNDTIAAGPDGLVAVLLAGGKGTRLGPLTRTEAKPAVPFAEGRLIVDFAMHNAYRSNISSMLVCTQWHPATLVAHLECNWRAGFSQGLVYRDGNRLAAPDGYRGTAHAVACNAPELEAAGTRELLVLAGDHVYDMDYRKMIAAHRAVGLPVTVAALPVPRSDASGFGVFETEGPCHARRFLEKPAEPPAMYGDPDRALISMGIYVFDWLWLRNVLGCDRPDDPNRPLDFGHDVLPAAVTRGEVSVYCFMEPATGPAPYWRDVGTLSALEHTRADFSAETRPFDLPVFPVVAGKPDERLMSPAR</sequence>
<dbReference type="Gene3D" id="3.90.550.10">
    <property type="entry name" value="Spore Coat Polysaccharide Biosynthesis Protein SpsA, Chain A"/>
    <property type="match status" value="1"/>
</dbReference>
<dbReference type="GO" id="GO:0005524">
    <property type="term" value="F:ATP binding"/>
    <property type="evidence" value="ECO:0007669"/>
    <property type="project" value="UniProtKB-KW"/>
</dbReference>
<evidence type="ECO:0000256" key="5">
    <source>
        <dbReference type="ARBA" id="ARBA00022741"/>
    </source>
</evidence>
<evidence type="ECO:0000256" key="7">
    <source>
        <dbReference type="ARBA" id="ARBA00023277"/>
    </source>
</evidence>
<dbReference type="RefSeq" id="WP_170119112.1">
    <property type="nucleotide sequence ID" value="NZ_QGGW01000009.1"/>
</dbReference>
<dbReference type="PROSITE" id="PS00808">
    <property type="entry name" value="ADP_GLC_PYROPHOSPH_1"/>
    <property type="match status" value="1"/>
</dbReference>
<dbReference type="PANTHER" id="PTHR43523:SF12">
    <property type="entry name" value="GLUCOSE-1-PHOSPHATE ADENYLYLTRANSFERASE LARGE SUBUNIT 1, CHLOROPLASTIC-RELATED"/>
    <property type="match status" value="1"/>
</dbReference>
<dbReference type="SUPFAM" id="SSF53448">
    <property type="entry name" value="Nucleotide-diphospho-sugar transferases"/>
    <property type="match status" value="1"/>
</dbReference>
<evidence type="ECO:0000256" key="6">
    <source>
        <dbReference type="ARBA" id="ARBA00022840"/>
    </source>
</evidence>